<feature type="region of interest" description="Disordered" evidence="1">
    <location>
        <begin position="160"/>
        <end position="192"/>
    </location>
</feature>
<evidence type="ECO:0000256" key="1">
    <source>
        <dbReference type="SAM" id="MobiDB-lite"/>
    </source>
</evidence>
<dbReference type="Proteomes" id="UP000650467">
    <property type="component" value="Unassembled WGS sequence"/>
</dbReference>
<reference evidence="2" key="1">
    <citation type="journal article" date="2020" name="bioRxiv">
        <title>Comparative genomics of Chlamydomonas.</title>
        <authorList>
            <person name="Craig R.J."/>
            <person name="Hasan A.R."/>
            <person name="Ness R.W."/>
            <person name="Keightley P.D."/>
        </authorList>
    </citation>
    <scope>NUCLEOTIDE SEQUENCE</scope>
    <source>
        <strain evidence="2">SAG 7.73</strain>
    </source>
</reference>
<organism evidence="2 3">
    <name type="scientific">Chlamydomonas incerta</name>
    <dbReference type="NCBI Taxonomy" id="51695"/>
    <lineage>
        <taxon>Eukaryota</taxon>
        <taxon>Viridiplantae</taxon>
        <taxon>Chlorophyta</taxon>
        <taxon>core chlorophytes</taxon>
        <taxon>Chlorophyceae</taxon>
        <taxon>CS clade</taxon>
        <taxon>Chlamydomonadales</taxon>
        <taxon>Chlamydomonadaceae</taxon>
        <taxon>Chlamydomonas</taxon>
    </lineage>
</organism>
<proteinExistence type="predicted"/>
<keyword evidence="3" id="KW-1185">Reference proteome</keyword>
<comment type="caution">
    <text evidence="2">The sequence shown here is derived from an EMBL/GenBank/DDBJ whole genome shotgun (WGS) entry which is preliminary data.</text>
</comment>
<sequence length="248" mass="27088">MASLFFRIDWSALVRTARLPDLEIAVGWLAGGRRYELSSSSCGSAVGSGYNEVRGGVYGGDNLVTHANETYESAYWTLGRTPDASVYHVCVRWLGFVPPPLDASMRVWRDGGARLVASRWTVFSKPSLDLLTVRESLCSPANAGYIGSYDYANDRDFVADRSPSHLVPRPPSPPRPRPSPSPPVPGGGTLGVSWAELPDPGFDVLPPVSQKDEALRIRAASWEHLPSPSGTCRAVRWITRPDYPRPLP</sequence>
<dbReference type="EMBL" id="JAEHOC010000016">
    <property type="protein sequence ID" value="KAG2434590.1"/>
    <property type="molecule type" value="Genomic_DNA"/>
</dbReference>
<protein>
    <submittedName>
        <fullName evidence="2">Uncharacterized protein</fullName>
    </submittedName>
</protein>
<dbReference type="CDD" id="cd12215">
    <property type="entry name" value="ChiC_BD"/>
    <property type="match status" value="1"/>
</dbReference>
<dbReference type="AlphaFoldDB" id="A0A835W0D3"/>
<feature type="compositionally biased region" description="Pro residues" evidence="1">
    <location>
        <begin position="168"/>
        <end position="185"/>
    </location>
</feature>
<gene>
    <name evidence="2" type="ORF">HXX76_007486</name>
</gene>
<accession>A0A835W0D3</accession>
<evidence type="ECO:0000313" key="2">
    <source>
        <dbReference type="EMBL" id="KAG2434590.1"/>
    </source>
</evidence>
<name>A0A835W0D3_CHLIN</name>
<evidence type="ECO:0000313" key="3">
    <source>
        <dbReference type="Proteomes" id="UP000650467"/>
    </source>
</evidence>